<feature type="transmembrane region" description="Helical" evidence="5">
    <location>
        <begin position="187"/>
        <end position="205"/>
    </location>
</feature>
<feature type="transmembrane region" description="Helical" evidence="5">
    <location>
        <begin position="104"/>
        <end position="123"/>
    </location>
</feature>
<evidence type="ECO:0000256" key="1">
    <source>
        <dbReference type="ARBA" id="ARBA00004651"/>
    </source>
</evidence>
<gene>
    <name evidence="6" type="ORF">AMR74_15640</name>
</gene>
<organism evidence="6 7">
    <name type="scientific">Halorubrum tropicale</name>
    <dbReference type="NCBI Taxonomy" id="1765655"/>
    <lineage>
        <taxon>Archaea</taxon>
        <taxon>Methanobacteriati</taxon>
        <taxon>Methanobacteriota</taxon>
        <taxon>Stenosarchaea group</taxon>
        <taxon>Halobacteria</taxon>
        <taxon>Halobacteriales</taxon>
        <taxon>Haloferacaceae</taxon>
        <taxon>Halorubrum</taxon>
    </lineage>
</organism>
<evidence type="ECO:0000313" key="7">
    <source>
        <dbReference type="Proteomes" id="UP000037747"/>
    </source>
</evidence>
<evidence type="ECO:0000313" key="6">
    <source>
        <dbReference type="EMBL" id="KOX95364.1"/>
    </source>
</evidence>
<evidence type="ECO:0000256" key="2">
    <source>
        <dbReference type="ARBA" id="ARBA00022692"/>
    </source>
</evidence>
<dbReference type="Pfam" id="PF01040">
    <property type="entry name" value="UbiA"/>
    <property type="match status" value="1"/>
</dbReference>
<comment type="subcellular location">
    <subcellularLocation>
        <location evidence="1">Cell membrane</location>
        <topology evidence="1">Multi-pass membrane protein</topology>
    </subcellularLocation>
</comment>
<comment type="caution">
    <text evidence="6">The sequence shown here is derived from an EMBL/GenBank/DDBJ whole genome shotgun (WGS) entry which is preliminary data.</text>
</comment>
<name>A0A0N0UA36_9EURY</name>
<dbReference type="InterPro" id="IPR000537">
    <property type="entry name" value="UbiA_prenyltransferase"/>
</dbReference>
<accession>A0A0N0UA36</accession>
<evidence type="ECO:0000256" key="4">
    <source>
        <dbReference type="ARBA" id="ARBA00023136"/>
    </source>
</evidence>
<keyword evidence="2 5" id="KW-0812">Transmembrane</keyword>
<feature type="transmembrane region" description="Helical" evidence="5">
    <location>
        <begin position="290"/>
        <end position="309"/>
    </location>
</feature>
<dbReference type="AlphaFoldDB" id="A0A0N0UA36"/>
<keyword evidence="4 5" id="KW-0472">Membrane</keyword>
<feature type="transmembrane region" description="Helical" evidence="5">
    <location>
        <begin position="129"/>
        <end position="147"/>
    </location>
</feature>
<dbReference type="PATRIC" id="fig|1705389.3.peg.137"/>
<proteinExistence type="predicted"/>
<sequence>MSKKKLERTSSGRETTGTGSSFRLSVELWHRIRKACIYLQLDIVGMGIAGTLVTMVILSLEPSLAPIVVGLVAYGVYVGDRISDVRYDPQATSERSAFIGRHRRLLSITSAGAYGLAITLSALGGPLALAVTLVPGVTWILYVVDLSERSLVPLERLKAIFVLNSTLVALAWATAMVFLPIVFADAVITPLAIVLVIYFFADIFVNTEIPNVRDIEDDAQNNVSTFPTVVGVKRTRHLLYIINMLSILVVVGAFLSGFLPALFAVVLLAGRVLAVFLNSRIGRSDDYRRLELLGEMNYVFVACGLFIAISG</sequence>
<dbReference type="GO" id="GO:0005886">
    <property type="term" value="C:plasma membrane"/>
    <property type="evidence" value="ECO:0007669"/>
    <property type="project" value="UniProtKB-SubCell"/>
</dbReference>
<dbReference type="STRING" id="1765655.AMR74_15640"/>
<feature type="transmembrane region" description="Helical" evidence="5">
    <location>
        <begin position="159"/>
        <end position="181"/>
    </location>
</feature>
<evidence type="ECO:0000256" key="3">
    <source>
        <dbReference type="ARBA" id="ARBA00022989"/>
    </source>
</evidence>
<evidence type="ECO:0000256" key="5">
    <source>
        <dbReference type="SAM" id="Phobius"/>
    </source>
</evidence>
<feature type="transmembrane region" description="Helical" evidence="5">
    <location>
        <begin position="261"/>
        <end position="278"/>
    </location>
</feature>
<dbReference type="GO" id="GO:0016765">
    <property type="term" value="F:transferase activity, transferring alkyl or aryl (other than methyl) groups"/>
    <property type="evidence" value="ECO:0007669"/>
    <property type="project" value="InterPro"/>
</dbReference>
<dbReference type="EMBL" id="LIST01000008">
    <property type="protein sequence ID" value="KOX95364.1"/>
    <property type="molecule type" value="Genomic_DNA"/>
</dbReference>
<dbReference type="Proteomes" id="UP000037747">
    <property type="component" value="Unassembled WGS sequence"/>
</dbReference>
<protein>
    <recommendedName>
        <fullName evidence="8">4-hydroxybenzoate polyprenyltransferase</fullName>
    </recommendedName>
</protein>
<evidence type="ECO:0008006" key="8">
    <source>
        <dbReference type="Google" id="ProtNLM"/>
    </source>
</evidence>
<feature type="transmembrane region" description="Helical" evidence="5">
    <location>
        <begin position="64"/>
        <end position="83"/>
    </location>
</feature>
<keyword evidence="7" id="KW-1185">Reference proteome</keyword>
<keyword evidence="3 5" id="KW-1133">Transmembrane helix</keyword>
<feature type="transmembrane region" description="Helical" evidence="5">
    <location>
        <begin position="37"/>
        <end position="58"/>
    </location>
</feature>
<feature type="transmembrane region" description="Helical" evidence="5">
    <location>
        <begin position="238"/>
        <end position="255"/>
    </location>
</feature>
<reference evidence="6 7" key="1">
    <citation type="submission" date="2015-08" db="EMBL/GenBank/DDBJ databases">
        <title>Genomes of Isolates from Cabo Rojo, PR.</title>
        <authorList>
            <person name="Sanchez-Nieves R.L."/>
            <person name="Montalvo-Rodriguez R."/>
        </authorList>
    </citation>
    <scope>NUCLEOTIDE SEQUENCE [LARGE SCALE GENOMIC DNA]</scope>
    <source>
        <strain evidence="6 7">5</strain>
    </source>
</reference>